<accession>A0A6A6G2W4</accession>
<name>A0A6A6G2W4_9PEZI</name>
<organism evidence="2 3">
    <name type="scientific">Elsinoe ampelina</name>
    <dbReference type="NCBI Taxonomy" id="302913"/>
    <lineage>
        <taxon>Eukaryota</taxon>
        <taxon>Fungi</taxon>
        <taxon>Dikarya</taxon>
        <taxon>Ascomycota</taxon>
        <taxon>Pezizomycotina</taxon>
        <taxon>Dothideomycetes</taxon>
        <taxon>Dothideomycetidae</taxon>
        <taxon>Myriangiales</taxon>
        <taxon>Elsinoaceae</taxon>
        <taxon>Elsinoe</taxon>
    </lineage>
</organism>
<feature type="non-terminal residue" evidence="2">
    <location>
        <position position="1"/>
    </location>
</feature>
<proteinExistence type="predicted"/>
<evidence type="ECO:0000256" key="1">
    <source>
        <dbReference type="SAM" id="MobiDB-lite"/>
    </source>
</evidence>
<dbReference type="Proteomes" id="UP000799538">
    <property type="component" value="Unassembled WGS sequence"/>
</dbReference>
<feature type="region of interest" description="Disordered" evidence="1">
    <location>
        <begin position="598"/>
        <end position="618"/>
    </location>
</feature>
<dbReference type="AlphaFoldDB" id="A0A6A6G2W4"/>
<evidence type="ECO:0000313" key="3">
    <source>
        <dbReference type="Proteomes" id="UP000799538"/>
    </source>
</evidence>
<evidence type="ECO:0000313" key="2">
    <source>
        <dbReference type="EMBL" id="KAF2220086.1"/>
    </source>
</evidence>
<dbReference type="OrthoDB" id="1896086at2759"/>
<reference evidence="3" key="1">
    <citation type="journal article" date="2020" name="Stud. Mycol.">
        <title>101 Dothideomycetes genomes: A test case for predicting lifestyles and emergence of pathogens.</title>
        <authorList>
            <person name="Haridas S."/>
            <person name="Albert R."/>
            <person name="Binder M."/>
            <person name="Bloem J."/>
            <person name="LaButti K."/>
            <person name="Salamov A."/>
            <person name="Andreopoulos B."/>
            <person name="Baker S."/>
            <person name="Barry K."/>
            <person name="Bills G."/>
            <person name="Bluhm B."/>
            <person name="Cannon C."/>
            <person name="Castanera R."/>
            <person name="Culley D."/>
            <person name="Daum C."/>
            <person name="Ezra D."/>
            <person name="Gonzalez J."/>
            <person name="Henrissat B."/>
            <person name="Kuo A."/>
            <person name="Liang C."/>
            <person name="Lipzen A."/>
            <person name="Lutzoni F."/>
            <person name="Magnuson J."/>
            <person name="Mondo S."/>
            <person name="Nolan M."/>
            <person name="Ohm R."/>
            <person name="Pangilinan J."/>
            <person name="Park H.-J."/>
            <person name="Ramirez L."/>
            <person name="Alfaro M."/>
            <person name="Sun H."/>
            <person name="Tritt A."/>
            <person name="Yoshinaga Y."/>
            <person name="Zwiers L.-H."/>
            <person name="Turgeon B."/>
            <person name="Goodwin S."/>
            <person name="Spatafora J."/>
            <person name="Crous P."/>
            <person name="Grigoriev I."/>
        </authorList>
    </citation>
    <scope>NUCLEOTIDE SEQUENCE [LARGE SCALE GENOMIC DNA]</scope>
    <source>
        <strain evidence="3">CECT 20119</strain>
    </source>
</reference>
<keyword evidence="3" id="KW-1185">Reference proteome</keyword>
<feature type="region of interest" description="Disordered" evidence="1">
    <location>
        <begin position="116"/>
        <end position="145"/>
    </location>
</feature>
<protein>
    <submittedName>
        <fullName evidence="2">Uncharacterized protein</fullName>
    </submittedName>
</protein>
<sequence length="618" mass="65635">WIGPDPSHIAVTTTTTTGKSGEASLATITKGVSVTKNGAGGLDILLSPAVKSKLEALAKEATPCAAKKAFVRSRHHKRQAPACGLADFVRKVGADEELRGSFGHPFTDQAWREVDEGYSGDDPVQDPGWEGDGGSHASGEDEGYFSDDEEGFFEGAAGAEADGTLEAVVFSSAEEAAALGAALSGDAAAANAAIWGGGTVTAGSFLAYIWAHLRDGKAIPFANQIPKESIQKVTKTKVAATTSSASSCPTGTGLPPGCSQECNPTSTTVPNAQPTGVVDCICSEGSNRGCQCLPETEDRITLSDSVFKQAVLAALDSIDAAPKESILDCPPNISKVPSKFFLEQTSIKFCAQVMGSLDSAWGPRAYDILGDEIPLLKKVMASQVSGRSLFRRTPPEKAESFLDYRFHLAYEPKEGECSVPRDDLCKNAWDKLVKSKCGSNHGSLMDRMFVDASIDVGCAKFSWQVDSLPAPLPKPSFSPRSCHADSHHRDVQDNAQLQYSQMACQYYEGAVMKAGDKELYFGPPGIMPDNHQNFKISWVEGCETSAAEQKSTFPIEGDALNCTTLMRENYQLCNNGGAGGFIDAGCLRYDFYPTSDPDGVIGKEPNESGGIIGKDPSR</sequence>
<gene>
    <name evidence="2" type="ORF">BDZ85DRAFT_204310</name>
</gene>
<dbReference type="EMBL" id="ML992513">
    <property type="protein sequence ID" value="KAF2220086.1"/>
    <property type="molecule type" value="Genomic_DNA"/>
</dbReference>